<dbReference type="PROSITE" id="PS50105">
    <property type="entry name" value="SAM_DOMAIN"/>
    <property type="match status" value="1"/>
</dbReference>
<evidence type="ECO:0000256" key="1">
    <source>
        <dbReference type="ARBA" id="ARBA00022443"/>
    </source>
</evidence>
<evidence type="ECO:0000256" key="2">
    <source>
        <dbReference type="ARBA" id="ARBA00022737"/>
    </source>
</evidence>
<dbReference type="InterPro" id="IPR001452">
    <property type="entry name" value="SH3_domain"/>
</dbReference>
<evidence type="ECO:0000259" key="7">
    <source>
        <dbReference type="PROSITE" id="PS50105"/>
    </source>
</evidence>
<feature type="compositionally biased region" description="Acidic residues" evidence="5">
    <location>
        <begin position="184"/>
        <end position="197"/>
    </location>
</feature>
<keyword evidence="3" id="KW-0040">ANK repeat</keyword>
<dbReference type="CDD" id="cd00174">
    <property type="entry name" value="SH3"/>
    <property type="match status" value="1"/>
</dbReference>
<feature type="compositionally biased region" description="Low complexity" evidence="5">
    <location>
        <begin position="425"/>
        <end position="441"/>
    </location>
</feature>
<evidence type="ECO:0000313" key="9">
    <source>
        <dbReference type="Proteomes" id="UP000054408"/>
    </source>
</evidence>
<evidence type="ECO:0008006" key="10">
    <source>
        <dbReference type="Google" id="ProtNLM"/>
    </source>
</evidence>
<feature type="compositionally biased region" description="Basic residues" evidence="5">
    <location>
        <begin position="335"/>
        <end position="346"/>
    </location>
</feature>
<accession>A0A0L0DH33</accession>
<dbReference type="GeneID" id="25566431"/>
<proteinExistence type="predicted"/>
<feature type="domain" description="SAM" evidence="7">
    <location>
        <begin position="235"/>
        <end position="298"/>
    </location>
</feature>
<sequence>MAMDPACKDLLRQAMDLQLDSEDAPAHDPARVMAKALYDFVAEHDEEMSLAVGDVVLVETWDEGNEWQHGHKIKNIARNPILLGPVGLFPSNFVDPVEVPAPAPPVPALPANASSMSTPKSSKAGKAKSKLDSTKSPSAATGALSPETKELLRKQKEQRALVKEQLAKVDGFVLPSDLQAKLEDETDDFDDWSSVDDAEPRTDAGAKPQQAKVTLAAPASSWAAAFGESTAPLLDSYQLIREALDAVKLPKYLENFEDAGVDDSLLAELDLADLKEMGISRLGDRKKILMALKAAGAIEAKPPLDTSDVDVGVDDDADVGRDSGDADVPPANSKRSGRRRKNRRNRGAAAAAGATGVAVGAVAGAGLASDDSGPPPAPPKRVSSLAFVDYDFKAAAAAEKSKSADRPQSALARSASRSRRGGDPSLRSAAARNRASRFGASPVTTDDASPPPPPKRVSSMAYADYVFDPSKPPPSDKARDGESDGTDIISDDDVDPFTRRQREQAARQRQQQQQQQQQSKGCCVVM</sequence>
<dbReference type="RefSeq" id="XP_013756017.1">
    <property type="nucleotide sequence ID" value="XM_013900563.1"/>
</dbReference>
<evidence type="ECO:0000256" key="5">
    <source>
        <dbReference type="SAM" id="MobiDB-lite"/>
    </source>
</evidence>
<feature type="region of interest" description="Disordered" evidence="5">
    <location>
        <begin position="396"/>
        <end position="526"/>
    </location>
</feature>
<feature type="region of interest" description="Disordered" evidence="5">
    <location>
        <begin position="110"/>
        <end position="152"/>
    </location>
</feature>
<name>A0A0L0DH33_THETB</name>
<organism evidence="8 9">
    <name type="scientific">Thecamonas trahens ATCC 50062</name>
    <dbReference type="NCBI Taxonomy" id="461836"/>
    <lineage>
        <taxon>Eukaryota</taxon>
        <taxon>Apusozoa</taxon>
        <taxon>Apusomonadida</taxon>
        <taxon>Apusomonadidae</taxon>
        <taxon>Thecamonas</taxon>
    </lineage>
</organism>
<dbReference type="PROSITE" id="PS50002">
    <property type="entry name" value="SH3"/>
    <property type="match status" value="1"/>
</dbReference>
<dbReference type="SUPFAM" id="SSF47769">
    <property type="entry name" value="SAM/Pointed domain"/>
    <property type="match status" value="1"/>
</dbReference>
<dbReference type="AlphaFoldDB" id="A0A0L0DH33"/>
<dbReference type="EMBL" id="GL349468">
    <property type="protein sequence ID" value="KNC51622.1"/>
    <property type="molecule type" value="Genomic_DNA"/>
</dbReference>
<feature type="compositionally biased region" description="Acidic residues" evidence="5">
    <location>
        <begin position="483"/>
        <end position="495"/>
    </location>
</feature>
<evidence type="ECO:0000313" key="8">
    <source>
        <dbReference type="EMBL" id="KNC51622.1"/>
    </source>
</evidence>
<dbReference type="Pfam" id="PF14604">
    <property type="entry name" value="SH3_9"/>
    <property type="match status" value="1"/>
</dbReference>
<dbReference type="PANTHER" id="PTHR24174:SF16">
    <property type="entry name" value="CASKIN-2"/>
    <property type="match status" value="1"/>
</dbReference>
<dbReference type="Gene3D" id="1.10.150.50">
    <property type="entry name" value="Transcription Factor, Ets-1"/>
    <property type="match status" value="1"/>
</dbReference>
<feature type="compositionally biased region" description="Basic and acidic residues" evidence="5">
    <location>
        <begin position="496"/>
        <end position="506"/>
    </location>
</feature>
<dbReference type="SUPFAM" id="SSF50044">
    <property type="entry name" value="SH3-domain"/>
    <property type="match status" value="1"/>
</dbReference>
<gene>
    <name evidence="8" type="ORF">AMSG_07535</name>
</gene>
<dbReference type="SMART" id="SM00326">
    <property type="entry name" value="SH3"/>
    <property type="match status" value="1"/>
</dbReference>
<keyword evidence="1 4" id="KW-0728">SH3 domain</keyword>
<dbReference type="CDD" id="cd09487">
    <property type="entry name" value="SAM_superfamily"/>
    <property type="match status" value="1"/>
</dbReference>
<evidence type="ECO:0000259" key="6">
    <source>
        <dbReference type="PROSITE" id="PS50002"/>
    </source>
</evidence>
<dbReference type="Gene3D" id="2.30.30.40">
    <property type="entry name" value="SH3 Domains"/>
    <property type="match status" value="1"/>
</dbReference>
<feature type="compositionally biased region" description="Acidic residues" evidence="5">
    <location>
        <begin position="307"/>
        <end position="317"/>
    </location>
</feature>
<dbReference type="SMART" id="SM00454">
    <property type="entry name" value="SAM"/>
    <property type="match status" value="1"/>
</dbReference>
<dbReference type="Proteomes" id="UP000054408">
    <property type="component" value="Unassembled WGS sequence"/>
</dbReference>
<keyword evidence="2" id="KW-0677">Repeat</keyword>
<reference evidence="8 9" key="1">
    <citation type="submission" date="2010-05" db="EMBL/GenBank/DDBJ databases">
        <title>The Genome Sequence of Thecamonas trahens ATCC 50062.</title>
        <authorList>
            <consortium name="The Broad Institute Genome Sequencing Platform"/>
            <person name="Russ C."/>
            <person name="Cuomo C."/>
            <person name="Shea T."/>
            <person name="Young S.K."/>
            <person name="Zeng Q."/>
            <person name="Koehrsen M."/>
            <person name="Haas B."/>
            <person name="Borodovsky M."/>
            <person name="Guigo R."/>
            <person name="Alvarado L."/>
            <person name="Berlin A."/>
            <person name="Bochicchio J."/>
            <person name="Borenstein D."/>
            <person name="Chapman S."/>
            <person name="Chen Z."/>
            <person name="Freedman E."/>
            <person name="Gellesch M."/>
            <person name="Goldberg J."/>
            <person name="Griggs A."/>
            <person name="Gujja S."/>
            <person name="Heilman E."/>
            <person name="Heiman D."/>
            <person name="Hepburn T."/>
            <person name="Howarth C."/>
            <person name="Jen D."/>
            <person name="Larson L."/>
            <person name="Mehta T."/>
            <person name="Park D."/>
            <person name="Pearson M."/>
            <person name="Roberts A."/>
            <person name="Saif S."/>
            <person name="Shenoy N."/>
            <person name="Sisk P."/>
            <person name="Stolte C."/>
            <person name="Sykes S."/>
            <person name="Thomson T."/>
            <person name="Walk T."/>
            <person name="White J."/>
            <person name="Yandava C."/>
            <person name="Burger G."/>
            <person name="Gray M.W."/>
            <person name="Holland P.W.H."/>
            <person name="King N."/>
            <person name="Lang F.B.F."/>
            <person name="Roger A.J."/>
            <person name="Ruiz-Trillo I."/>
            <person name="Lander E."/>
            <person name="Nusbaum C."/>
        </authorList>
    </citation>
    <scope>NUCLEOTIDE SEQUENCE [LARGE SCALE GENOMIC DNA]</scope>
    <source>
        <strain evidence="8 9">ATCC 50062</strain>
    </source>
</reference>
<protein>
    <recommendedName>
        <fullName evidence="10">SAM domain-containing protein</fullName>
    </recommendedName>
</protein>
<dbReference type="PANTHER" id="PTHR24174">
    <property type="entry name" value="ANKYRIN REPEAT AND STERILE ALPHA MOTIF DOMAIN-CONTAINING PROTEIN 1"/>
    <property type="match status" value="1"/>
</dbReference>
<feature type="region of interest" description="Disordered" evidence="5">
    <location>
        <begin position="184"/>
        <end position="208"/>
    </location>
</feature>
<dbReference type="InterPro" id="IPR036028">
    <property type="entry name" value="SH3-like_dom_sf"/>
</dbReference>
<feature type="compositionally biased region" description="Low complexity" evidence="5">
    <location>
        <begin position="507"/>
        <end position="518"/>
    </location>
</feature>
<feature type="region of interest" description="Disordered" evidence="5">
    <location>
        <begin position="303"/>
        <end position="355"/>
    </location>
</feature>
<evidence type="ECO:0000256" key="3">
    <source>
        <dbReference type="ARBA" id="ARBA00023043"/>
    </source>
</evidence>
<evidence type="ECO:0000256" key="4">
    <source>
        <dbReference type="PROSITE-ProRule" id="PRU00192"/>
    </source>
</evidence>
<dbReference type="InterPro" id="IPR013761">
    <property type="entry name" value="SAM/pointed_sf"/>
</dbReference>
<dbReference type="InterPro" id="IPR001660">
    <property type="entry name" value="SAM"/>
</dbReference>
<dbReference type="Pfam" id="PF07647">
    <property type="entry name" value="SAM_2"/>
    <property type="match status" value="1"/>
</dbReference>
<feature type="domain" description="SH3" evidence="6">
    <location>
        <begin position="29"/>
        <end position="99"/>
    </location>
</feature>
<dbReference type="InterPro" id="IPR033635">
    <property type="entry name" value="ANKS1/Caskin"/>
</dbReference>
<keyword evidence="9" id="KW-1185">Reference proteome</keyword>